<keyword evidence="8" id="KW-0010">Activator</keyword>
<dbReference type="GO" id="GO:0008270">
    <property type="term" value="F:zinc ion binding"/>
    <property type="evidence" value="ECO:0007669"/>
    <property type="project" value="InterPro"/>
</dbReference>
<feature type="active site" description="Nucleophile; methyl group acceptor" evidence="12">
    <location>
        <position position="317"/>
    </location>
</feature>
<comment type="subcellular location">
    <subcellularLocation>
        <location evidence="12">Cytoplasm</location>
    </subcellularLocation>
</comment>
<dbReference type="GO" id="GO:0005737">
    <property type="term" value="C:cytoplasm"/>
    <property type="evidence" value="ECO:0007669"/>
    <property type="project" value="UniProtKB-SubCell"/>
</dbReference>
<dbReference type="GO" id="GO:0006307">
    <property type="term" value="P:DNA alkylation repair"/>
    <property type="evidence" value="ECO:0007669"/>
    <property type="project" value="UniProtKB-UniRule"/>
</dbReference>
<feature type="binding site" evidence="14">
    <location>
        <position position="43"/>
    </location>
    <ligand>
        <name>DNA</name>
        <dbReference type="ChEBI" id="CHEBI:16991"/>
    </ligand>
</feature>
<evidence type="ECO:0000256" key="2">
    <source>
        <dbReference type="ARBA" id="ARBA00008711"/>
    </source>
</evidence>
<evidence type="ECO:0000256" key="15">
    <source>
        <dbReference type="PIRSR" id="PIRSR000409-3"/>
    </source>
</evidence>
<dbReference type="SMART" id="SM00342">
    <property type="entry name" value="HTH_ARAC"/>
    <property type="match status" value="1"/>
</dbReference>
<feature type="binding site" evidence="15">
    <location>
        <position position="72"/>
    </location>
    <ligand>
        <name>Zn(2+)</name>
        <dbReference type="ChEBI" id="CHEBI:29105"/>
    </ligand>
</feature>
<dbReference type="InterPro" id="IPR014048">
    <property type="entry name" value="MethylDNA_cys_MeTrfase_DNA-bd"/>
</dbReference>
<comment type="catalytic activity">
    <reaction evidence="11 12">
        <text>a 6-O-methyl-2'-deoxyguanosine in DNA + L-cysteinyl-[protein] = S-methyl-L-cysteinyl-[protein] + a 2'-deoxyguanosine in DNA</text>
        <dbReference type="Rhea" id="RHEA:24000"/>
        <dbReference type="Rhea" id="RHEA-COMP:10131"/>
        <dbReference type="Rhea" id="RHEA-COMP:10132"/>
        <dbReference type="Rhea" id="RHEA-COMP:11367"/>
        <dbReference type="Rhea" id="RHEA-COMP:11368"/>
        <dbReference type="ChEBI" id="CHEBI:29950"/>
        <dbReference type="ChEBI" id="CHEBI:82612"/>
        <dbReference type="ChEBI" id="CHEBI:85445"/>
        <dbReference type="ChEBI" id="CHEBI:85448"/>
        <dbReference type="EC" id="2.1.1.63"/>
    </reaction>
</comment>
<sequence length="357" mass="39894">MLITDTEQADGYYRALLERAEAYNGIFFVAVRTTGVFCIASCRARKPKRENVEFHSSFKSALDAGFRPCKICRPTENAHAAPPAVAQVMTWLRASPKDRISDGQLRQRGISPEALRRWFLQHHGITFHSFQRMLRINTALRELKGGRSATEVALDSGYDSLSGFAHAYKKLTGSAPSDSARVILLHRFTTPLGPMLACATERGLCLLEFVDRRMLETEFKDLQRLLKARIIAGENAHTQQTEREIGEYFAGRRRHFDVELETPGSEFQQEVWQSLRMLDYGSTHSYQSLAERIGHPSAVRAVAAANGANRIAIIVPCHRVLGKNGALTGYGGGLARKQWLLEHERGPDANSTSRLEA</sequence>
<keyword evidence="4 12" id="KW-0489">Methyltransferase</keyword>
<evidence type="ECO:0000256" key="10">
    <source>
        <dbReference type="ARBA" id="ARBA00023204"/>
    </source>
</evidence>
<evidence type="ECO:0000256" key="6">
    <source>
        <dbReference type="ARBA" id="ARBA00022763"/>
    </source>
</evidence>
<proteinExistence type="inferred from homology"/>
<comment type="miscellaneous">
    <text evidence="12">This enzyme catalyzes only one turnover and therefore is not strictly catalytic. According to one definition, an enzyme is a biocatalyst that acts repeatedly and over many reaction cycles.</text>
</comment>
<dbReference type="Pfam" id="PF02805">
    <property type="entry name" value="Ada_Zn_binding"/>
    <property type="match status" value="1"/>
</dbReference>
<protein>
    <recommendedName>
        <fullName evidence="12">Methylated-DNA--protein-cysteine methyltransferase</fullName>
        <ecNumber evidence="12">2.1.1.63</ecNumber>
    </recommendedName>
    <alternativeName>
        <fullName evidence="12">6-O-methylguanine-DNA methyltransferase</fullName>
        <shortName evidence="12">MGMT</shortName>
    </alternativeName>
    <alternativeName>
        <fullName evidence="12">O-6-methylguanine-DNA-alkyltransferase</fullName>
    </alternativeName>
</protein>
<keyword evidence="3 12" id="KW-0963">Cytoplasm</keyword>
<evidence type="ECO:0000256" key="9">
    <source>
        <dbReference type="ARBA" id="ARBA00023163"/>
    </source>
</evidence>
<keyword evidence="10 12" id="KW-0234">DNA repair</keyword>
<dbReference type="InterPro" id="IPR035451">
    <property type="entry name" value="Ada-like_dom_sf"/>
</dbReference>
<dbReference type="GO" id="GO:0003700">
    <property type="term" value="F:DNA-binding transcription factor activity"/>
    <property type="evidence" value="ECO:0007669"/>
    <property type="project" value="InterPro"/>
</dbReference>
<comment type="function">
    <text evidence="12">Involved in the cellular defense against the biological effects of O6-methylguanine (O6-MeG) and O4-methylthymine (O4-MeT) in DNA. Repairs the methylated nucleobase in DNA by stoichiometrically transferring the methyl group to a cysteine residue in the enzyme. This is a suicide reaction: the enzyme is irreversibly inactivated.</text>
</comment>
<reference evidence="17 18" key="1">
    <citation type="submission" date="2017-02" db="EMBL/GenBank/DDBJ databases">
        <title>Chromobacterium haemolyticum H5244.</title>
        <authorList>
            <person name="Gulvik C.A."/>
        </authorList>
    </citation>
    <scope>NUCLEOTIDE SEQUENCE [LARGE SCALE GENOMIC DNA]</scope>
    <source>
        <strain evidence="17 18">H5244</strain>
    </source>
</reference>
<dbReference type="SUPFAM" id="SSF53155">
    <property type="entry name" value="Methylated DNA-protein cysteine methyltransferase domain"/>
    <property type="match status" value="1"/>
</dbReference>
<dbReference type="EC" id="2.1.1.63" evidence="12"/>
<keyword evidence="7" id="KW-0805">Transcription regulation</keyword>
<evidence type="ECO:0000256" key="3">
    <source>
        <dbReference type="ARBA" id="ARBA00022490"/>
    </source>
</evidence>
<feature type="binding site" evidence="14">
    <location>
        <position position="67"/>
    </location>
    <ligand>
        <name>DNA</name>
        <dbReference type="ChEBI" id="CHEBI:16991"/>
    </ligand>
</feature>
<keyword evidence="5 12" id="KW-0808">Transferase</keyword>
<dbReference type="Pfam" id="PF02870">
    <property type="entry name" value="Methyltransf_1N"/>
    <property type="match status" value="1"/>
</dbReference>
<gene>
    <name evidence="17" type="ORF">B0T45_02600</name>
</gene>
<dbReference type="SUPFAM" id="SSF46767">
    <property type="entry name" value="Methylated DNA-protein cysteine methyltransferase, C-terminal domain"/>
    <property type="match status" value="1"/>
</dbReference>
<dbReference type="InterPro" id="IPR036217">
    <property type="entry name" value="MethylDNA_cys_MeTrfase_DNAb"/>
</dbReference>
<feature type="active site" description="Nucleophile; methyl group acceptor from either O6-methylguanine or O4-methylthymine" evidence="13">
    <location>
        <position position="317"/>
    </location>
</feature>
<dbReference type="SUPFAM" id="SSF57884">
    <property type="entry name" value="Ada DNA repair protein, N-terminal domain (N-Ada 10)"/>
    <property type="match status" value="1"/>
</dbReference>
<dbReference type="InterPro" id="IPR016221">
    <property type="entry name" value="Bifunct_regulatory_prot_Ada"/>
</dbReference>
<comment type="similarity">
    <text evidence="2 12">Belongs to the MGMT family.</text>
</comment>
<dbReference type="PANTHER" id="PTHR10815:SF5">
    <property type="entry name" value="METHYLATED-DNA--PROTEIN-CYSTEINE METHYLTRANSFERASE"/>
    <property type="match status" value="1"/>
</dbReference>
<feature type="binding site" evidence="14">
    <location>
        <position position="34"/>
    </location>
    <ligand>
        <name>DNA</name>
        <dbReference type="ChEBI" id="CHEBI:16991"/>
    </ligand>
</feature>
<dbReference type="Gene3D" id="3.30.160.70">
    <property type="entry name" value="Methylated DNA-protein cysteine methyltransferase domain"/>
    <property type="match status" value="1"/>
</dbReference>
<feature type="domain" description="HTH araC/xylS-type" evidence="16">
    <location>
        <begin position="109"/>
        <end position="182"/>
    </location>
</feature>
<dbReference type="RefSeq" id="WP_081554464.1">
    <property type="nucleotide sequence ID" value="NZ_MUKV01000002.1"/>
</dbReference>
<dbReference type="Gene3D" id="3.40.10.10">
    <property type="entry name" value="DNA Methylphosphotriester Repair Domain"/>
    <property type="match status" value="1"/>
</dbReference>
<feature type="binding site" evidence="14">
    <location>
        <position position="45"/>
    </location>
    <ligand>
        <name>DNA</name>
        <dbReference type="ChEBI" id="CHEBI:16991"/>
    </ligand>
</feature>
<feature type="binding site" evidence="15">
    <location>
        <position position="42"/>
    </location>
    <ligand>
        <name>Zn(2+)</name>
        <dbReference type="ChEBI" id="CHEBI:29105"/>
    </ligand>
</feature>
<dbReference type="Proteomes" id="UP000192721">
    <property type="component" value="Unassembled WGS sequence"/>
</dbReference>
<comment type="catalytic activity">
    <reaction evidence="1 12">
        <text>a 4-O-methyl-thymidine in DNA + L-cysteinyl-[protein] = a thymidine in DNA + S-methyl-L-cysteinyl-[protein]</text>
        <dbReference type="Rhea" id="RHEA:53428"/>
        <dbReference type="Rhea" id="RHEA-COMP:10131"/>
        <dbReference type="Rhea" id="RHEA-COMP:10132"/>
        <dbReference type="Rhea" id="RHEA-COMP:13555"/>
        <dbReference type="Rhea" id="RHEA-COMP:13556"/>
        <dbReference type="ChEBI" id="CHEBI:29950"/>
        <dbReference type="ChEBI" id="CHEBI:82612"/>
        <dbReference type="ChEBI" id="CHEBI:137386"/>
        <dbReference type="ChEBI" id="CHEBI:137387"/>
        <dbReference type="EC" id="2.1.1.63"/>
    </reaction>
</comment>
<dbReference type="FunFam" id="1.10.10.10:FF:000214">
    <property type="entry name" value="Methylated-DNA--protein-cysteine methyltransferase"/>
    <property type="match status" value="1"/>
</dbReference>
<dbReference type="InterPro" id="IPR018060">
    <property type="entry name" value="HTH_AraC"/>
</dbReference>
<dbReference type="EMBL" id="MUKV01000002">
    <property type="protein sequence ID" value="OQS43620.1"/>
    <property type="molecule type" value="Genomic_DNA"/>
</dbReference>
<dbReference type="NCBIfam" id="TIGR00589">
    <property type="entry name" value="ogt"/>
    <property type="match status" value="1"/>
</dbReference>
<evidence type="ECO:0000256" key="8">
    <source>
        <dbReference type="ARBA" id="ARBA00023159"/>
    </source>
</evidence>
<dbReference type="Pfam" id="PF12833">
    <property type="entry name" value="HTH_18"/>
    <property type="match status" value="1"/>
</dbReference>
<dbReference type="PROSITE" id="PS00374">
    <property type="entry name" value="MGMT"/>
    <property type="match status" value="1"/>
</dbReference>
<comment type="cofactor">
    <cofactor evidence="14">
        <name>Zn(2+)</name>
        <dbReference type="ChEBI" id="CHEBI:29105"/>
    </cofactor>
    <text evidence="14">Binds 1 zinc ion per subunit.</text>
</comment>
<dbReference type="GO" id="GO:0043565">
    <property type="term" value="F:sequence-specific DNA binding"/>
    <property type="evidence" value="ECO:0007669"/>
    <property type="project" value="InterPro"/>
</dbReference>
<dbReference type="AlphaFoldDB" id="A0A1W0D9C2"/>
<keyword evidence="14" id="KW-0862">Zinc</keyword>
<dbReference type="PROSITE" id="PS01124">
    <property type="entry name" value="HTH_ARAC_FAMILY_2"/>
    <property type="match status" value="1"/>
</dbReference>
<dbReference type="Pfam" id="PF01035">
    <property type="entry name" value="DNA_binding_1"/>
    <property type="match status" value="1"/>
</dbReference>
<dbReference type="GO" id="GO:0032259">
    <property type="term" value="P:methylation"/>
    <property type="evidence" value="ECO:0007669"/>
    <property type="project" value="UniProtKB-KW"/>
</dbReference>
<keyword evidence="6 12" id="KW-0227">DNA damage</keyword>
<evidence type="ECO:0000256" key="1">
    <source>
        <dbReference type="ARBA" id="ARBA00001286"/>
    </source>
</evidence>
<dbReference type="PIRSF" id="PIRSF000409">
    <property type="entry name" value="Ada"/>
    <property type="match status" value="1"/>
</dbReference>
<evidence type="ECO:0000313" key="18">
    <source>
        <dbReference type="Proteomes" id="UP000192721"/>
    </source>
</evidence>
<dbReference type="CDD" id="cd06445">
    <property type="entry name" value="ATase"/>
    <property type="match status" value="1"/>
</dbReference>
<dbReference type="GO" id="GO:0003908">
    <property type="term" value="F:methylated-DNA-[protein]-cysteine S-methyltransferase activity"/>
    <property type="evidence" value="ECO:0007669"/>
    <property type="project" value="UniProtKB-UniRule"/>
</dbReference>
<dbReference type="PANTHER" id="PTHR10815">
    <property type="entry name" value="METHYLATED-DNA--PROTEIN-CYSTEINE METHYLTRANSFERASE"/>
    <property type="match status" value="1"/>
</dbReference>
<evidence type="ECO:0000256" key="11">
    <source>
        <dbReference type="ARBA" id="ARBA00049348"/>
    </source>
</evidence>
<evidence type="ECO:0000313" key="17">
    <source>
        <dbReference type="EMBL" id="OQS43620.1"/>
    </source>
</evidence>
<dbReference type="InterPro" id="IPR036631">
    <property type="entry name" value="MGMT_N_sf"/>
</dbReference>
<dbReference type="InterPro" id="IPR023546">
    <property type="entry name" value="MGMT"/>
</dbReference>
<accession>A0A1W0D9C2</accession>
<evidence type="ECO:0000256" key="4">
    <source>
        <dbReference type="ARBA" id="ARBA00022603"/>
    </source>
</evidence>
<dbReference type="SUPFAM" id="SSF46689">
    <property type="entry name" value="Homeodomain-like"/>
    <property type="match status" value="1"/>
</dbReference>
<dbReference type="InterPro" id="IPR036388">
    <property type="entry name" value="WH-like_DNA-bd_sf"/>
</dbReference>
<dbReference type="InterPro" id="IPR001497">
    <property type="entry name" value="MethylDNA_cys_MeTrfase_AS"/>
</dbReference>
<name>A0A1W0D9C2_9NEIS</name>
<feature type="binding site" evidence="15">
    <location>
        <position position="69"/>
    </location>
    <ligand>
        <name>Zn(2+)</name>
        <dbReference type="ChEBI" id="CHEBI:29105"/>
    </ligand>
</feature>
<evidence type="ECO:0000259" key="16">
    <source>
        <dbReference type="PROSITE" id="PS01124"/>
    </source>
</evidence>
<evidence type="ECO:0000256" key="14">
    <source>
        <dbReference type="PIRSR" id="PIRSR000409-2"/>
    </source>
</evidence>
<evidence type="ECO:0000256" key="13">
    <source>
        <dbReference type="PIRSR" id="PIRSR000409-1"/>
    </source>
</evidence>
<dbReference type="HAMAP" id="MF_00772">
    <property type="entry name" value="OGT"/>
    <property type="match status" value="1"/>
</dbReference>
<dbReference type="Gene3D" id="1.10.10.60">
    <property type="entry name" value="Homeodomain-like"/>
    <property type="match status" value="1"/>
</dbReference>
<dbReference type="InterPro" id="IPR004026">
    <property type="entry name" value="Ada_DNA_repair_Zn-bd"/>
</dbReference>
<organism evidence="17 18">
    <name type="scientific">Chromobacterium haemolyticum</name>
    <dbReference type="NCBI Taxonomy" id="394935"/>
    <lineage>
        <taxon>Bacteria</taxon>
        <taxon>Pseudomonadati</taxon>
        <taxon>Pseudomonadota</taxon>
        <taxon>Betaproteobacteria</taxon>
        <taxon>Neisseriales</taxon>
        <taxon>Chromobacteriaceae</taxon>
        <taxon>Chromobacterium</taxon>
    </lineage>
</organism>
<evidence type="ECO:0000256" key="5">
    <source>
        <dbReference type="ARBA" id="ARBA00022679"/>
    </source>
</evidence>
<keyword evidence="14" id="KW-0479">Metal-binding</keyword>
<dbReference type="Gene3D" id="1.10.10.10">
    <property type="entry name" value="Winged helix-like DNA-binding domain superfamily/Winged helix DNA-binding domain"/>
    <property type="match status" value="1"/>
</dbReference>
<dbReference type="InterPro" id="IPR009057">
    <property type="entry name" value="Homeodomain-like_sf"/>
</dbReference>
<dbReference type="InterPro" id="IPR008332">
    <property type="entry name" value="MethylG_MeTrfase_N"/>
</dbReference>
<evidence type="ECO:0000256" key="12">
    <source>
        <dbReference type="HAMAP-Rule" id="MF_00772"/>
    </source>
</evidence>
<evidence type="ECO:0000256" key="7">
    <source>
        <dbReference type="ARBA" id="ARBA00023015"/>
    </source>
</evidence>
<feature type="active site" description="Nucleophile; methyl group acceptor from methylphosphotriester" evidence="13">
    <location>
        <position position="38"/>
    </location>
</feature>
<comment type="caution">
    <text evidence="17">The sequence shown here is derived from an EMBL/GenBank/DDBJ whole genome shotgun (WGS) entry which is preliminary data.</text>
</comment>
<keyword evidence="9" id="KW-0804">Transcription</keyword>
<feature type="binding site" evidence="15">
    <location>
        <position position="38"/>
    </location>
    <ligand>
        <name>Zn(2+)</name>
        <dbReference type="ChEBI" id="CHEBI:29105"/>
    </ligand>
</feature>